<keyword evidence="1" id="KW-0812">Transmembrane</keyword>
<dbReference type="OrthoDB" id="3251775at2759"/>
<sequence>MDPEAIGVLVTSMIRNIRYSLCAAYCVQIFEWLSLLDNEVAYVHQHSWSLVTLAYVLCRYYPLVTWPAALWASLGDHRYEVCQWAIYLQILSMPLVLLPPAVMALRTYAFSERNVKVLIILSTLFALLTGMSIWNFCIDLKPPPRLAFVFTGNQLGENACGPDYSEEKMRVKLVLTQATLLFADLISLCIVLFYCHVHHGRTKLAKFFIQQGAGAFLLICLLNGLAIGFYFLPSMASSSIGLPFLLLLPNTIACRLILQLRQEGSPANRTAISRINSQVIRDAFPADSIQLSVMN</sequence>
<proteinExistence type="predicted"/>
<feature type="domain" description="DUF6533" evidence="2">
    <location>
        <begin position="19"/>
        <end position="64"/>
    </location>
</feature>
<dbReference type="InterPro" id="IPR045340">
    <property type="entry name" value="DUF6533"/>
</dbReference>
<dbReference type="AlphaFoldDB" id="A0A5C3M9Z7"/>
<reference evidence="3 4" key="1">
    <citation type="journal article" date="2019" name="Nat. Ecol. Evol.">
        <title>Megaphylogeny resolves global patterns of mushroom evolution.</title>
        <authorList>
            <person name="Varga T."/>
            <person name="Krizsan K."/>
            <person name="Foldi C."/>
            <person name="Dima B."/>
            <person name="Sanchez-Garcia M."/>
            <person name="Sanchez-Ramirez S."/>
            <person name="Szollosi G.J."/>
            <person name="Szarkandi J.G."/>
            <person name="Papp V."/>
            <person name="Albert L."/>
            <person name="Andreopoulos W."/>
            <person name="Angelini C."/>
            <person name="Antonin V."/>
            <person name="Barry K.W."/>
            <person name="Bougher N.L."/>
            <person name="Buchanan P."/>
            <person name="Buyck B."/>
            <person name="Bense V."/>
            <person name="Catcheside P."/>
            <person name="Chovatia M."/>
            <person name="Cooper J."/>
            <person name="Damon W."/>
            <person name="Desjardin D."/>
            <person name="Finy P."/>
            <person name="Geml J."/>
            <person name="Haridas S."/>
            <person name="Hughes K."/>
            <person name="Justo A."/>
            <person name="Karasinski D."/>
            <person name="Kautmanova I."/>
            <person name="Kiss B."/>
            <person name="Kocsube S."/>
            <person name="Kotiranta H."/>
            <person name="LaButti K.M."/>
            <person name="Lechner B.E."/>
            <person name="Liimatainen K."/>
            <person name="Lipzen A."/>
            <person name="Lukacs Z."/>
            <person name="Mihaltcheva S."/>
            <person name="Morgado L.N."/>
            <person name="Niskanen T."/>
            <person name="Noordeloos M.E."/>
            <person name="Ohm R.A."/>
            <person name="Ortiz-Santana B."/>
            <person name="Ovrebo C."/>
            <person name="Racz N."/>
            <person name="Riley R."/>
            <person name="Savchenko A."/>
            <person name="Shiryaev A."/>
            <person name="Soop K."/>
            <person name="Spirin V."/>
            <person name="Szebenyi C."/>
            <person name="Tomsovsky M."/>
            <person name="Tulloss R.E."/>
            <person name="Uehling J."/>
            <person name="Grigoriev I.V."/>
            <person name="Vagvolgyi C."/>
            <person name="Papp T."/>
            <person name="Martin F.M."/>
            <person name="Miettinen O."/>
            <person name="Hibbett D.S."/>
            <person name="Nagy L.G."/>
        </authorList>
    </citation>
    <scope>NUCLEOTIDE SEQUENCE [LARGE SCALE GENOMIC DNA]</scope>
    <source>
        <strain evidence="3 4">CBS 166.37</strain>
    </source>
</reference>
<accession>A0A5C3M9Z7</accession>
<feature type="transmembrane region" description="Helical" evidence="1">
    <location>
        <begin position="84"/>
        <end position="105"/>
    </location>
</feature>
<dbReference type="EMBL" id="ML213594">
    <property type="protein sequence ID" value="TFK41707.1"/>
    <property type="molecule type" value="Genomic_DNA"/>
</dbReference>
<name>A0A5C3M9Z7_9AGAR</name>
<evidence type="ECO:0000256" key="1">
    <source>
        <dbReference type="SAM" id="Phobius"/>
    </source>
</evidence>
<evidence type="ECO:0000313" key="4">
    <source>
        <dbReference type="Proteomes" id="UP000308652"/>
    </source>
</evidence>
<feature type="transmembrane region" description="Helical" evidence="1">
    <location>
        <begin position="174"/>
        <end position="195"/>
    </location>
</feature>
<evidence type="ECO:0000313" key="3">
    <source>
        <dbReference type="EMBL" id="TFK41707.1"/>
    </source>
</evidence>
<evidence type="ECO:0000259" key="2">
    <source>
        <dbReference type="Pfam" id="PF20151"/>
    </source>
</evidence>
<dbReference type="Proteomes" id="UP000308652">
    <property type="component" value="Unassembled WGS sequence"/>
</dbReference>
<feature type="transmembrane region" description="Helical" evidence="1">
    <location>
        <begin position="207"/>
        <end position="232"/>
    </location>
</feature>
<organism evidence="3 4">
    <name type="scientific">Crucibulum laeve</name>
    <dbReference type="NCBI Taxonomy" id="68775"/>
    <lineage>
        <taxon>Eukaryota</taxon>
        <taxon>Fungi</taxon>
        <taxon>Dikarya</taxon>
        <taxon>Basidiomycota</taxon>
        <taxon>Agaricomycotina</taxon>
        <taxon>Agaricomycetes</taxon>
        <taxon>Agaricomycetidae</taxon>
        <taxon>Agaricales</taxon>
        <taxon>Agaricineae</taxon>
        <taxon>Nidulariaceae</taxon>
        <taxon>Crucibulum</taxon>
    </lineage>
</organism>
<keyword evidence="1" id="KW-0472">Membrane</keyword>
<feature type="transmembrane region" description="Helical" evidence="1">
    <location>
        <begin position="238"/>
        <end position="258"/>
    </location>
</feature>
<keyword evidence="4" id="KW-1185">Reference proteome</keyword>
<gene>
    <name evidence="3" type="ORF">BDQ12DRAFT_393389</name>
</gene>
<feature type="transmembrane region" description="Helical" evidence="1">
    <location>
        <begin position="117"/>
        <end position="136"/>
    </location>
</feature>
<dbReference type="Pfam" id="PF20151">
    <property type="entry name" value="DUF6533"/>
    <property type="match status" value="1"/>
</dbReference>
<keyword evidence="1" id="KW-1133">Transmembrane helix</keyword>
<protein>
    <recommendedName>
        <fullName evidence="2">DUF6533 domain-containing protein</fullName>
    </recommendedName>
</protein>